<evidence type="ECO:0000256" key="6">
    <source>
        <dbReference type="SAM" id="Phobius"/>
    </source>
</evidence>
<dbReference type="Gene3D" id="3.30.70.120">
    <property type="match status" value="1"/>
</dbReference>
<evidence type="ECO:0000313" key="8">
    <source>
        <dbReference type="EMBL" id="SHO49192.1"/>
    </source>
</evidence>
<feature type="transmembrane region" description="Helical" evidence="6">
    <location>
        <begin position="148"/>
        <end position="170"/>
    </location>
</feature>
<dbReference type="InterPro" id="IPR015867">
    <property type="entry name" value="N-reg_PII/ATP_PRibTrfase_C"/>
</dbReference>
<dbReference type="AlphaFoldDB" id="A0A1M7Y979"/>
<feature type="domain" description="DUF2179" evidence="7">
    <location>
        <begin position="223"/>
        <end position="272"/>
    </location>
</feature>
<dbReference type="Proteomes" id="UP000184612">
    <property type="component" value="Unassembled WGS sequence"/>
</dbReference>
<feature type="transmembrane region" description="Helical" evidence="6">
    <location>
        <begin position="54"/>
        <end position="74"/>
    </location>
</feature>
<evidence type="ECO:0000256" key="4">
    <source>
        <dbReference type="ARBA" id="ARBA00022989"/>
    </source>
</evidence>
<dbReference type="RefSeq" id="WP_073588886.1">
    <property type="nucleotide sequence ID" value="NZ_FRFD01000006.1"/>
</dbReference>
<dbReference type="PANTHER" id="PTHR33545">
    <property type="entry name" value="UPF0750 MEMBRANE PROTEIN YITT-RELATED"/>
    <property type="match status" value="1"/>
</dbReference>
<name>A0A1M7Y979_9FIRM</name>
<dbReference type="EMBL" id="FRFD01000006">
    <property type="protein sequence ID" value="SHO49192.1"/>
    <property type="molecule type" value="Genomic_DNA"/>
</dbReference>
<feature type="transmembrane region" description="Helical" evidence="6">
    <location>
        <begin position="81"/>
        <end position="103"/>
    </location>
</feature>
<dbReference type="OrthoDB" id="9779786at2"/>
<comment type="subcellular location">
    <subcellularLocation>
        <location evidence="1">Cell membrane</location>
        <topology evidence="1">Multi-pass membrane protein</topology>
    </subcellularLocation>
</comment>
<evidence type="ECO:0000256" key="5">
    <source>
        <dbReference type="ARBA" id="ARBA00023136"/>
    </source>
</evidence>
<evidence type="ECO:0000259" key="7">
    <source>
        <dbReference type="Pfam" id="PF10035"/>
    </source>
</evidence>
<keyword evidence="5 6" id="KW-0472">Membrane</keyword>
<dbReference type="Pfam" id="PF10035">
    <property type="entry name" value="DUF2179"/>
    <property type="match status" value="1"/>
</dbReference>
<keyword evidence="3 6" id="KW-0812">Transmembrane</keyword>
<dbReference type="GO" id="GO:0005886">
    <property type="term" value="C:plasma membrane"/>
    <property type="evidence" value="ECO:0007669"/>
    <property type="project" value="UniProtKB-SubCell"/>
</dbReference>
<feature type="transmembrane region" description="Helical" evidence="6">
    <location>
        <begin position="12"/>
        <end position="34"/>
    </location>
</feature>
<sequence>MNTNKRNYLSIVLRTLMVTIGACFSSIGLEIFLIPNNIIDGGIVGISIISSYLSGIPLGIFTLALNIPFFLIGYKQIGKTFVLTTAFAVTCLSIGVSILHPIPGVTHDIFLAAIFGGIINGTGVGLIIRAGGSLDGTEIVAIILDKKVSFSIGQIVMFFNFFILIGAGFIYGWDRAMYSLVAYFIAFKMIDIVVEGVDESKAVMIVSDRNEDISQAIIDRLGRGVTLLNGQGGFSRLSTHVIYVVVSRLEIAKIKSIVHSFDNNALVTIGSVELAGKKYKKKPIH</sequence>
<keyword evidence="4 6" id="KW-1133">Transmembrane helix</keyword>
<dbReference type="InterPro" id="IPR019264">
    <property type="entry name" value="DUF2179"/>
</dbReference>
<evidence type="ECO:0000256" key="2">
    <source>
        <dbReference type="ARBA" id="ARBA00022475"/>
    </source>
</evidence>
<dbReference type="PANTHER" id="PTHR33545:SF3">
    <property type="entry name" value="UPF0750 MEMBRANE PROTEIN YQFU"/>
    <property type="match status" value="1"/>
</dbReference>
<dbReference type="STRING" id="1121345.SAMN02745217_02186"/>
<dbReference type="InterPro" id="IPR051461">
    <property type="entry name" value="UPF0750_membrane"/>
</dbReference>
<evidence type="ECO:0000313" key="9">
    <source>
        <dbReference type="Proteomes" id="UP000184612"/>
    </source>
</evidence>
<dbReference type="PIRSF" id="PIRSF006483">
    <property type="entry name" value="Membrane_protein_YitT"/>
    <property type="match status" value="1"/>
</dbReference>
<keyword evidence="2" id="KW-1003">Cell membrane</keyword>
<evidence type="ECO:0000256" key="3">
    <source>
        <dbReference type="ARBA" id="ARBA00022692"/>
    </source>
</evidence>
<accession>A0A1M7Y979</accession>
<evidence type="ECO:0000256" key="1">
    <source>
        <dbReference type="ARBA" id="ARBA00004651"/>
    </source>
</evidence>
<reference evidence="8 9" key="1">
    <citation type="submission" date="2016-12" db="EMBL/GenBank/DDBJ databases">
        <authorList>
            <person name="Song W.-J."/>
            <person name="Kurnit D.M."/>
        </authorList>
    </citation>
    <scope>NUCLEOTIDE SEQUENCE [LARGE SCALE GENOMIC DNA]</scope>
    <source>
        <strain evidence="8 9">DSM 12503</strain>
    </source>
</reference>
<dbReference type="CDD" id="cd16380">
    <property type="entry name" value="YitT_C"/>
    <property type="match status" value="1"/>
</dbReference>
<feature type="transmembrane region" description="Helical" evidence="6">
    <location>
        <begin position="109"/>
        <end position="128"/>
    </location>
</feature>
<protein>
    <submittedName>
        <fullName evidence="8">Uncharacterized membrane-anchored protein YitT, contains DUF161 and DUF2179 domains</fullName>
    </submittedName>
</protein>
<gene>
    <name evidence="8" type="ORF">SAMN02745217_02186</name>
</gene>
<dbReference type="Pfam" id="PF02588">
    <property type="entry name" value="YitT_membrane"/>
    <property type="match status" value="1"/>
</dbReference>
<dbReference type="InterPro" id="IPR003740">
    <property type="entry name" value="YitT"/>
</dbReference>
<organism evidence="8 9">
    <name type="scientific">Anaerocolumna xylanovorans DSM 12503</name>
    <dbReference type="NCBI Taxonomy" id="1121345"/>
    <lineage>
        <taxon>Bacteria</taxon>
        <taxon>Bacillati</taxon>
        <taxon>Bacillota</taxon>
        <taxon>Clostridia</taxon>
        <taxon>Lachnospirales</taxon>
        <taxon>Lachnospiraceae</taxon>
        <taxon>Anaerocolumna</taxon>
    </lineage>
</organism>
<keyword evidence="9" id="KW-1185">Reference proteome</keyword>
<proteinExistence type="predicted"/>